<dbReference type="EMBL" id="CABHNJ010000002">
    <property type="protein sequence ID" value="VUW91093.1"/>
    <property type="molecule type" value="Genomic_DNA"/>
</dbReference>
<reference evidence="1 2" key="1">
    <citation type="submission" date="2019-07" db="EMBL/GenBank/DDBJ databases">
        <authorList>
            <person name="Hibberd C M."/>
            <person name="Gehrig L. J."/>
            <person name="Chang H.-W."/>
            <person name="Venkatesh S."/>
        </authorList>
    </citation>
    <scope>NUCLEOTIDE SEQUENCE [LARGE SCALE GENOMIC DNA]</scope>
    <source>
        <strain evidence="1">Streptococcus_salivarius_SS_Bg39</strain>
    </source>
</reference>
<dbReference type="RefSeq" id="WP_154863685.1">
    <property type="nucleotide sequence ID" value="NZ_CABHNJ010000002.1"/>
</dbReference>
<evidence type="ECO:0000313" key="2">
    <source>
        <dbReference type="Proteomes" id="UP000380217"/>
    </source>
</evidence>
<evidence type="ECO:0000313" key="1">
    <source>
        <dbReference type="EMBL" id="VUW91093.1"/>
    </source>
</evidence>
<dbReference type="Proteomes" id="UP000380217">
    <property type="component" value="Unassembled WGS sequence"/>
</dbReference>
<accession>A0A564S8I9</accession>
<name>A0A564S8I9_STRVE</name>
<dbReference type="AlphaFoldDB" id="A0A564S8I9"/>
<organism evidence="1 2">
    <name type="scientific">Streptococcus vestibularis</name>
    <dbReference type="NCBI Taxonomy" id="1343"/>
    <lineage>
        <taxon>Bacteria</taxon>
        <taxon>Bacillati</taxon>
        <taxon>Bacillota</taxon>
        <taxon>Bacilli</taxon>
        <taxon>Lactobacillales</taxon>
        <taxon>Streptococcaceae</taxon>
        <taxon>Streptococcus</taxon>
    </lineage>
</organism>
<proteinExistence type="predicted"/>
<sequence>MGIFNFLFGSKKQKESQQISITIAPFEEFDYYQPKYFEILDSRPNIYEIYGRNHNFPKYNDKFITPEGYSLRELLLLVWWGKTKSGRKSTIAIPKYFFSNYNLNAEKLTRQFKLEGLIFDEGEKTLLTDRGRNVADKYLPLWEIHSVKQYPTNLDVDFPTWDKNNFDLMMCQMEIKYHSEHAKFCKKLVDYFNSLNAPESAQNIHDEINYYINEGSSDLAKVADLKEKVTILKEKIKEIKGGQ</sequence>
<protein>
    <submittedName>
        <fullName evidence="1">Uncharacterized protein</fullName>
    </submittedName>
</protein>
<gene>
    <name evidence="1" type="ORF">SSSS39_00392</name>
</gene>